<dbReference type="SMART" id="SM01092">
    <property type="entry name" value="CO_deh_flav_C"/>
    <property type="match status" value="1"/>
</dbReference>
<keyword evidence="4 8" id="KW-0560">Oxidoreductase</keyword>
<dbReference type="InterPro" id="IPR036318">
    <property type="entry name" value="FAD-bd_PCMH-like_sf"/>
</dbReference>
<dbReference type="InterPro" id="IPR006058">
    <property type="entry name" value="2Fe2S_fd_BS"/>
</dbReference>
<dbReference type="CDD" id="cd00207">
    <property type="entry name" value="fer2"/>
    <property type="match status" value="1"/>
</dbReference>
<dbReference type="PIRSF" id="PIRSF036557">
    <property type="entry name" value="XdhA_RC"/>
    <property type="match status" value="1"/>
</dbReference>
<gene>
    <name evidence="8" type="primary">xdhA</name>
    <name evidence="8" type="ORF">F5I99_16945</name>
</gene>
<accession>A0A5J6LIB1</accession>
<evidence type="ECO:0000256" key="5">
    <source>
        <dbReference type="ARBA" id="ARBA00023004"/>
    </source>
</evidence>
<dbReference type="GO" id="GO:0004854">
    <property type="term" value="F:xanthine dehydrogenase activity"/>
    <property type="evidence" value="ECO:0007669"/>
    <property type="project" value="UniProtKB-EC"/>
</dbReference>
<dbReference type="InterPro" id="IPR016166">
    <property type="entry name" value="FAD-bd_PCMH"/>
</dbReference>
<dbReference type="SUPFAM" id="SSF54292">
    <property type="entry name" value="2Fe-2S ferredoxin-like"/>
    <property type="match status" value="1"/>
</dbReference>
<dbReference type="InterPro" id="IPR005107">
    <property type="entry name" value="CO_DH_flav_C"/>
</dbReference>
<reference evidence="8 9" key="1">
    <citation type="submission" date="2019-09" db="EMBL/GenBank/DDBJ databases">
        <title>Nitrincola iocasae sp. nov., a bacterium isolated from the sediment collected at a cold seep field in South China Sea.</title>
        <authorList>
            <person name="Zhang H."/>
            <person name="Wang H."/>
            <person name="Li C."/>
        </authorList>
    </citation>
    <scope>NUCLEOTIDE SEQUENCE [LARGE SCALE GENOMIC DNA]</scope>
    <source>
        <strain evidence="8 9">KXZD1103</strain>
    </source>
</reference>
<dbReference type="Pfam" id="PF01799">
    <property type="entry name" value="Fer2_2"/>
    <property type="match status" value="1"/>
</dbReference>
<evidence type="ECO:0000313" key="9">
    <source>
        <dbReference type="Proteomes" id="UP000325606"/>
    </source>
</evidence>
<name>A0A5J6LIB1_9GAMM</name>
<evidence type="ECO:0000259" key="7">
    <source>
        <dbReference type="PROSITE" id="PS51387"/>
    </source>
</evidence>
<dbReference type="AlphaFoldDB" id="A0A5J6LIB1"/>
<keyword evidence="1" id="KW-0285">Flavoprotein</keyword>
<dbReference type="GO" id="GO:0051537">
    <property type="term" value="F:2 iron, 2 sulfur cluster binding"/>
    <property type="evidence" value="ECO:0007669"/>
    <property type="project" value="InterPro"/>
</dbReference>
<dbReference type="InterPro" id="IPR002888">
    <property type="entry name" value="2Fe-2S-bd"/>
</dbReference>
<dbReference type="InterPro" id="IPR012675">
    <property type="entry name" value="Beta-grasp_dom_sf"/>
</dbReference>
<dbReference type="Pfam" id="PF03450">
    <property type="entry name" value="CO_deh_flav_C"/>
    <property type="match status" value="1"/>
</dbReference>
<dbReference type="Gene3D" id="3.30.43.10">
    <property type="entry name" value="Uridine Diphospho-n-acetylenolpyruvylglucosamine Reductase, domain 2"/>
    <property type="match status" value="1"/>
</dbReference>
<dbReference type="InterPro" id="IPR036010">
    <property type="entry name" value="2Fe-2S_ferredoxin-like_sf"/>
</dbReference>
<dbReference type="InterPro" id="IPR001041">
    <property type="entry name" value="2Fe-2S_ferredoxin-type"/>
</dbReference>
<feature type="domain" description="2Fe-2S ferredoxin-type" evidence="6">
    <location>
        <begin position="1"/>
        <end position="84"/>
    </location>
</feature>
<dbReference type="PROSITE" id="PS00197">
    <property type="entry name" value="2FE2S_FER_1"/>
    <property type="match status" value="1"/>
</dbReference>
<dbReference type="PANTHER" id="PTHR45444">
    <property type="entry name" value="XANTHINE DEHYDROGENASE"/>
    <property type="match status" value="1"/>
</dbReference>
<dbReference type="InterPro" id="IPR036683">
    <property type="entry name" value="CO_DH_flav_C_dom_sf"/>
</dbReference>
<organism evidence="8 9">
    <name type="scientific">Nitrincola iocasae</name>
    <dbReference type="NCBI Taxonomy" id="2614693"/>
    <lineage>
        <taxon>Bacteria</taxon>
        <taxon>Pseudomonadati</taxon>
        <taxon>Pseudomonadota</taxon>
        <taxon>Gammaproteobacteria</taxon>
        <taxon>Oceanospirillales</taxon>
        <taxon>Oceanospirillaceae</taxon>
        <taxon>Nitrincola</taxon>
    </lineage>
</organism>
<dbReference type="Gene3D" id="1.10.150.120">
    <property type="entry name" value="[2Fe-2S]-binding domain"/>
    <property type="match status" value="1"/>
</dbReference>
<dbReference type="Pfam" id="PF00941">
    <property type="entry name" value="FAD_binding_5"/>
    <property type="match status" value="1"/>
</dbReference>
<dbReference type="PROSITE" id="PS51387">
    <property type="entry name" value="FAD_PCMH"/>
    <property type="match status" value="1"/>
</dbReference>
<evidence type="ECO:0000313" key="8">
    <source>
        <dbReference type="EMBL" id="QEW08042.1"/>
    </source>
</evidence>
<dbReference type="InterPro" id="IPR016169">
    <property type="entry name" value="FAD-bd_PCMH_sub2"/>
</dbReference>
<keyword evidence="5" id="KW-0408">Iron</keyword>
<evidence type="ECO:0000256" key="3">
    <source>
        <dbReference type="ARBA" id="ARBA00022827"/>
    </source>
</evidence>
<evidence type="ECO:0000256" key="4">
    <source>
        <dbReference type="ARBA" id="ARBA00023002"/>
    </source>
</evidence>
<evidence type="ECO:0000256" key="1">
    <source>
        <dbReference type="ARBA" id="ARBA00022630"/>
    </source>
</evidence>
<dbReference type="PANTHER" id="PTHR45444:SF3">
    <property type="entry name" value="XANTHINE DEHYDROGENASE"/>
    <property type="match status" value="1"/>
</dbReference>
<dbReference type="RefSeq" id="WP_151058067.1">
    <property type="nucleotide sequence ID" value="NZ_CP044222.1"/>
</dbReference>
<dbReference type="Gene3D" id="3.30.390.50">
    <property type="entry name" value="CO dehydrogenase flavoprotein, C-terminal domain"/>
    <property type="match status" value="1"/>
</dbReference>
<protein>
    <submittedName>
        <fullName evidence="8">Xanthine dehydrogenase small subunit</fullName>
        <ecNumber evidence="8">1.17.1.4</ecNumber>
    </submittedName>
</protein>
<dbReference type="InterPro" id="IPR016208">
    <property type="entry name" value="Ald_Oxase/xanthine_DH-like"/>
</dbReference>
<keyword evidence="3" id="KW-0274">FAD</keyword>
<dbReference type="SUPFAM" id="SSF56176">
    <property type="entry name" value="FAD-binding/transporter-associated domain-like"/>
    <property type="match status" value="1"/>
</dbReference>
<dbReference type="InterPro" id="IPR014307">
    <property type="entry name" value="Xanthine_DH_ssu"/>
</dbReference>
<dbReference type="SUPFAM" id="SSF55447">
    <property type="entry name" value="CO dehydrogenase flavoprotein C-terminal domain-like"/>
    <property type="match status" value="1"/>
</dbReference>
<dbReference type="InterPro" id="IPR036884">
    <property type="entry name" value="2Fe-2S-bd_dom_sf"/>
</dbReference>
<dbReference type="EC" id="1.17.1.4" evidence="8"/>
<keyword evidence="2" id="KW-0479">Metal-binding</keyword>
<dbReference type="Gene3D" id="3.10.20.30">
    <property type="match status" value="1"/>
</dbReference>
<dbReference type="NCBIfam" id="TIGR02963">
    <property type="entry name" value="xanthine_xdhA"/>
    <property type="match status" value="1"/>
</dbReference>
<dbReference type="InterPro" id="IPR016167">
    <property type="entry name" value="FAD-bd_PCMH_sub1"/>
</dbReference>
<dbReference type="InterPro" id="IPR002346">
    <property type="entry name" value="Mopterin_DH_FAD-bd"/>
</dbReference>
<feature type="domain" description="FAD-binding PCMH-type" evidence="7">
    <location>
        <begin position="194"/>
        <end position="368"/>
    </location>
</feature>
<dbReference type="Gene3D" id="3.30.465.10">
    <property type="match status" value="1"/>
</dbReference>
<evidence type="ECO:0000259" key="6">
    <source>
        <dbReference type="PROSITE" id="PS51085"/>
    </source>
</evidence>
<keyword evidence="9" id="KW-1185">Reference proteome</keyword>
<dbReference type="EMBL" id="CP044222">
    <property type="protein sequence ID" value="QEW08042.1"/>
    <property type="molecule type" value="Genomic_DNA"/>
</dbReference>
<evidence type="ECO:0000256" key="2">
    <source>
        <dbReference type="ARBA" id="ARBA00022723"/>
    </source>
</evidence>
<dbReference type="PROSITE" id="PS51085">
    <property type="entry name" value="2FE2S_FER_2"/>
    <property type="match status" value="1"/>
</dbReference>
<dbReference type="SUPFAM" id="SSF47741">
    <property type="entry name" value="CO dehydrogenase ISP C-domain like"/>
    <property type="match status" value="1"/>
</dbReference>
<dbReference type="GO" id="GO:0071949">
    <property type="term" value="F:FAD binding"/>
    <property type="evidence" value="ECO:0007669"/>
    <property type="project" value="InterPro"/>
</dbReference>
<dbReference type="InterPro" id="IPR012175">
    <property type="entry name" value="Xanth_DH_ssu_bac"/>
</dbReference>
<dbReference type="Pfam" id="PF00111">
    <property type="entry name" value="Fer2"/>
    <property type="match status" value="1"/>
</dbReference>
<dbReference type="Proteomes" id="UP000325606">
    <property type="component" value="Chromosome"/>
</dbReference>
<dbReference type="KEGG" id="nik:F5I99_16945"/>
<dbReference type="GO" id="GO:0005506">
    <property type="term" value="F:iron ion binding"/>
    <property type="evidence" value="ECO:0007669"/>
    <property type="project" value="InterPro"/>
</dbReference>
<proteinExistence type="predicted"/>
<sequence length="489" mass="53097">MQFMLNQTHIQLDECAPDTTLLEYLRTHLVQRGTKEGCASGDCGACTVVLAESGGDGLRYRAINSCITYLGAVDGCQVITVEGLSHQSGQLHPVQQAMVDQHASQCGFCTPGFVMSLFALTHQPQEPHDTTPTERIHQALGGNLCRCTGYRPIIDAAKSLLSVPLPDAFNEREDHVHRQLNDWTAINEDGCITLKAGESRVFASPRSSEALLNCLAHYPQARLVAGGTDLALESTQQLHSLPQLIYTGRVAEMRQISEREDALVIGAAVTYSEAEPILTHAFPALAGLLHRLGSLQVRNQGTLGGNIANASPIGDMPPVLLALDAQLRIRDAEGVIDMPIREFFTGYRQTRLPPGGFIEALILPRLQPDSFLRIYKLSKRLDDDISAVCLAMHLQLDQDRIVSARLGLGGMAATPARAYQAEAALIGQPFTPEGIRAAQRALAADFTPLTDVRASAEYRLRSASNLLLRAVLEYQGHSSLEVSYHAHTG</sequence>